<feature type="region of interest" description="Disordered" evidence="1">
    <location>
        <begin position="34"/>
        <end position="84"/>
    </location>
</feature>
<reference evidence="2" key="1">
    <citation type="journal article" date="2019" name="Sci. Rep.">
        <title>Draft genome of Tanacetum cinerariifolium, the natural source of mosquito coil.</title>
        <authorList>
            <person name="Yamashiro T."/>
            <person name="Shiraishi A."/>
            <person name="Satake H."/>
            <person name="Nakayama K."/>
        </authorList>
    </citation>
    <scope>NUCLEOTIDE SEQUENCE</scope>
</reference>
<feature type="compositionally biased region" description="Basic and acidic residues" evidence="1">
    <location>
        <begin position="34"/>
        <end position="49"/>
    </location>
</feature>
<gene>
    <name evidence="2" type="ORF">Tci_119893</name>
</gene>
<accession>A0A699GSG5</accession>
<proteinExistence type="predicted"/>
<feature type="compositionally biased region" description="Polar residues" evidence="1">
    <location>
        <begin position="54"/>
        <end position="67"/>
    </location>
</feature>
<dbReference type="EMBL" id="BKCJ010024716">
    <property type="protein sequence ID" value="GEV47916.1"/>
    <property type="molecule type" value="Genomic_DNA"/>
</dbReference>
<name>A0A699GSG5_TANCI</name>
<evidence type="ECO:0000313" key="2">
    <source>
        <dbReference type="EMBL" id="GEV47916.1"/>
    </source>
</evidence>
<organism evidence="2">
    <name type="scientific">Tanacetum cinerariifolium</name>
    <name type="common">Dalmatian daisy</name>
    <name type="synonym">Chrysanthemum cinerariifolium</name>
    <dbReference type="NCBI Taxonomy" id="118510"/>
    <lineage>
        <taxon>Eukaryota</taxon>
        <taxon>Viridiplantae</taxon>
        <taxon>Streptophyta</taxon>
        <taxon>Embryophyta</taxon>
        <taxon>Tracheophyta</taxon>
        <taxon>Spermatophyta</taxon>
        <taxon>Magnoliopsida</taxon>
        <taxon>eudicotyledons</taxon>
        <taxon>Gunneridae</taxon>
        <taxon>Pentapetalae</taxon>
        <taxon>asterids</taxon>
        <taxon>campanulids</taxon>
        <taxon>Asterales</taxon>
        <taxon>Asteraceae</taxon>
        <taxon>Asteroideae</taxon>
        <taxon>Anthemideae</taxon>
        <taxon>Anthemidinae</taxon>
        <taxon>Tanacetum</taxon>
    </lineage>
</organism>
<evidence type="ECO:0000256" key="1">
    <source>
        <dbReference type="SAM" id="MobiDB-lite"/>
    </source>
</evidence>
<dbReference type="AlphaFoldDB" id="A0A699GSG5"/>
<sequence>MKRMYQLSKEDKEKRKRLYSRVVVSTVQGSDRIEDRVGSKCRTEDRTEMVRSGPGQSSVRSQGTVRHSSSRGRKREMNHTSNGVFGFVPLSPAQMVSENATRRRETLYRVSRFWVLACGVKQDNEEEEKGEEEREVSGVEVKLGLRVLWKSFLLKVYYEEMVV</sequence>
<protein>
    <submittedName>
        <fullName evidence="2">Uncharacterized protein</fullName>
    </submittedName>
</protein>
<comment type="caution">
    <text evidence="2">The sequence shown here is derived from an EMBL/GenBank/DDBJ whole genome shotgun (WGS) entry which is preliminary data.</text>
</comment>